<dbReference type="RefSeq" id="XP_033581880.1">
    <property type="nucleotide sequence ID" value="XM_033719024.1"/>
</dbReference>
<dbReference type="OrthoDB" id="9984533at2759"/>
<keyword evidence="2" id="KW-1185">Reference proteome</keyword>
<name>A0A6A6Z177_9PEZI</name>
<reference evidence="3" key="2">
    <citation type="submission" date="2020-04" db="EMBL/GenBank/DDBJ databases">
        <authorList>
            <consortium name="NCBI Genome Project"/>
        </authorList>
    </citation>
    <scope>NUCLEOTIDE SEQUENCE</scope>
    <source>
        <strain evidence="3">CBS 304.34</strain>
    </source>
</reference>
<evidence type="ECO:0000313" key="1">
    <source>
        <dbReference type="EMBL" id="KAF2814916.1"/>
    </source>
</evidence>
<organism evidence="1">
    <name type="scientific">Mytilinidion resinicola</name>
    <dbReference type="NCBI Taxonomy" id="574789"/>
    <lineage>
        <taxon>Eukaryota</taxon>
        <taxon>Fungi</taxon>
        <taxon>Dikarya</taxon>
        <taxon>Ascomycota</taxon>
        <taxon>Pezizomycotina</taxon>
        <taxon>Dothideomycetes</taxon>
        <taxon>Pleosporomycetidae</taxon>
        <taxon>Mytilinidiales</taxon>
        <taxon>Mytilinidiaceae</taxon>
        <taxon>Mytilinidion</taxon>
    </lineage>
</organism>
<dbReference type="GeneID" id="54459917"/>
<dbReference type="InterPro" id="IPR036047">
    <property type="entry name" value="F-box-like_dom_sf"/>
</dbReference>
<protein>
    <recommendedName>
        <fullName evidence="4">F-box domain-containing protein</fullName>
    </recommendedName>
</protein>
<dbReference type="AlphaFoldDB" id="A0A6A6Z177"/>
<dbReference type="Proteomes" id="UP000504636">
    <property type="component" value="Unplaced"/>
</dbReference>
<gene>
    <name evidence="1 3" type="ORF">BDZ99DRAFT_458880</name>
</gene>
<accession>A0A6A6Z177</accession>
<evidence type="ECO:0000313" key="3">
    <source>
        <dbReference type="RefSeq" id="XP_033581880.1"/>
    </source>
</evidence>
<dbReference type="SUPFAM" id="SSF81383">
    <property type="entry name" value="F-box domain"/>
    <property type="match status" value="1"/>
</dbReference>
<proteinExistence type="predicted"/>
<reference evidence="3" key="3">
    <citation type="submission" date="2025-04" db="UniProtKB">
        <authorList>
            <consortium name="RefSeq"/>
        </authorList>
    </citation>
    <scope>IDENTIFICATION</scope>
    <source>
        <strain evidence="3">CBS 304.34</strain>
    </source>
</reference>
<sequence length="294" mass="33576">MKHLRLLGHNPHEKVGRGVFLTGLGSAEDYGGAEVEFGDHPNVLTADGPDVQNYYSAWNWKLQLSVYTNVISTGDELIDFPLPFHDRCLQMIRRVVSGEPDGEIGIATLYDALGTKRGGLDTERDPREYNNSSLFLDYYQFAGAVREQFWGTSRGYEPWYIDPIDIPAIPKFLNNMPRAAPPRKEKASDPTKDPFAQIPLELLVEIIMQLPQESLLPFFLSSRAARLASQSQWVWKKRILVDMPWIWELDEKKDYPEEVDWHVVYGKLDYLSFPKEWSGLEVGSGHVTLPFAFV</sequence>
<evidence type="ECO:0000313" key="2">
    <source>
        <dbReference type="Proteomes" id="UP000504636"/>
    </source>
</evidence>
<dbReference type="EMBL" id="MU003694">
    <property type="protein sequence ID" value="KAF2814916.1"/>
    <property type="molecule type" value="Genomic_DNA"/>
</dbReference>
<evidence type="ECO:0008006" key="4">
    <source>
        <dbReference type="Google" id="ProtNLM"/>
    </source>
</evidence>
<reference evidence="1 3" key="1">
    <citation type="journal article" date="2020" name="Stud. Mycol.">
        <title>101 Dothideomycetes genomes: a test case for predicting lifestyles and emergence of pathogens.</title>
        <authorList>
            <person name="Haridas S."/>
            <person name="Albert R."/>
            <person name="Binder M."/>
            <person name="Bloem J."/>
            <person name="Labutti K."/>
            <person name="Salamov A."/>
            <person name="Andreopoulos B."/>
            <person name="Baker S."/>
            <person name="Barry K."/>
            <person name="Bills G."/>
            <person name="Bluhm B."/>
            <person name="Cannon C."/>
            <person name="Castanera R."/>
            <person name="Culley D."/>
            <person name="Daum C."/>
            <person name="Ezra D."/>
            <person name="Gonzalez J."/>
            <person name="Henrissat B."/>
            <person name="Kuo A."/>
            <person name="Liang C."/>
            <person name="Lipzen A."/>
            <person name="Lutzoni F."/>
            <person name="Magnuson J."/>
            <person name="Mondo S."/>
            <person name="Nolan M."/>
            <person name="Ohm R."/>
            <person name="Pangilinan J."/>
            <person name="Park H.-J."/>
            <person name="Ramirez L."/>
            <person name="Alfaro M."/>
            <person name="Sun H."/>
            <person name="Tritt A."/>
            <person name="Yoshinaga Y."/>
            <person name="Zwiers L.-H."/>
            <person name="Turgeon B."/>
            <person name="Goodwin S."/>
            <person name="Spatafora J."/>
            <person name="Crous P."/>
            <person name="Grigoriev I."/>
        </authorList>
    </citation>
    <scope>NUCLEOTIDE SEQUENCE</scope>
    <source>
        <strain evidence="1 3">CBS 304.34</strain>
    </source>
</reference>